<keyword evidence="1" id="KW-0645">Protease</keyword>
<gene>
    <name evidence="5" type="ORF">C9160_28355</name>
</gene>
<proteinExistence type="predicted"/>
<name>A0AAQ2DML4_ECOLX</name>
<evidence type="ECO:0000256" key="1">
    <source>
        <dbReference type="ARBA" id="ARBA00022670"/>
    </source>
</evidence>
<dbReference type="NCBIfam" id="TIGR01586">
    <property type="entry name" value="yopT_cys_prot"/>
    <property type="match status" value="1"/>
</dbReference>
<evidence type="ECO:0000256" key="4">
    <source>
        <dbReference type="SAM" id="MobiDB-lite"/>
    </source>
</evidence>
<keyword evidence="2" id="KW-0378">Hydrolase</keyword>
<evidence type="ECO:0000313" key="5">
    <source>
        <dbReference type="EMBL" id="TJH13982.1"/>
    </source>
</evidence>
<comment type="caution">
    <text evidence="5">The sequence shown here is derived from an EMBL/GenBank/DDBJ whole genome shotgun (WGS) entry which is preliminary data.</text>
</comment>
<dbReference type="GO" id="GO:0006508">
    <property type="term" value="P:proteolysis"/>
    <property type="evidence" value="ECO:0007669"/>
    <property type="project" value="UniProtKB-KW"/>
</dbReference>
<dbReference type="InterPro" id="IPR021882">
    <property type="entry name" value="DUF3491"/>
</dbReference>
<evidence type="ECO:0000256" key="3">
    <source>
        <dbReference type="ARBA" id="ARBA00022807"/>
    </source>
</evidence>
<sequence length="2603" mass="295146">MSKKNILNTQINHKKLYANQLIPLDEYLYEDFVLLPELNNIGKNRVKRAGGDEEQAGEPAAKKPRTEPAPINMEVWSEEDRNVLLNIDPELISKFELLCSALRTNAESITQEYLAVIDQNINTLYGLVTGNEAKRQLYGQLEYLHYVVSTLPGTPLYMTPLPQMVPEVSTLATPTVFSASLRPSGWPDEDWNTLHIKFPNIVQMIKTLRRFVKHNKKITQNRLTAIDNMLHEMLSSLSSELARSEVLAVLKELHQKLPLMNNPALRMRSLTGETVTPGEEGAVAPGGEEVVYHIKVNLNKWDEDDKQHIKTVIPDFEQQVKTIYNLSKKATGNEQQEAATFYKNLSIAWEGLKSNPAKIHVFNVMKYILGHLNDDIVSAMDIPALPQYGPKSLFSSSLRPSRWIKEDKDVADIIFPDMTNRIYALKRDINLEINISQERVTEVERKLRLILENLTSERAKYEIYNTLRELKDSLEFLVKVDLTMGELSTTHFSPEVIYRPELHFSQYIYPNQWLPNEIVAVNNIFPDMVKLLAVLRKDMTRYKNISDKRFRMFEEKLNEVWTHLKGEKATKEFRDMYRELANNISLFTSNRIQLKELTTLSAETWLMTDFMQREAGMTDTWLAEDKKLQENLAPSLMRDLRQLATKDNVSINDIDKLDEKLNKMLEGFQGVNAKATVKSIQDAMYNHFINKKNDVPKNIHILYSHAPENVYNEPLNVLNSMADSLTIWVDSINLKHKKLQGIIAKIVRIRFINDKISAIQSKEGPSSASQDSRHISLLEQYRDLMSQQTPDAIQRSLLLQSIKSERDLSRFIRSVELSLPLHTNQILNEKRDEWGDLLQPDQQKNLQQYVDKYKSLPISHLTREFLRYYSESHIVTELPGNLHVRELEEILKNNTIYQRLNAMYYTFDDRDTIVRYLLACEGMQGLFTSEYTPPLSDEVISLLDQYLGENITRSAGLHHALIQSAESRLKNPDAPFSIIPPVSLSSEQAENFQMLSVILSLLPLEQWFRHPEWFVPVLSDSLRFSTDGKTLTDRAVIVSGGSNLIKDRSFLHYFEMLFDIQQDAIHGKLTDEGLKQKLSQYGLSKYISEENIVNCIKTLSGNRWKSLTQVHSLLMGSDTLAHGLLMWNVERYPVLKCLFPYISEMRSTTTLLVNEESEGLKKRKETAQPETHKYTLLSWSDFYGNHATLWSELADTLHVTNKMFHPQSLLVTNEGRCMGLSLLYLNAVTPHQYDILTQNLLTAGALLQTSDSLKLPLTLQDNIYLNSTINIINKLQLHGNKLIQQRRLKKVLWKESNLAKHFNKHGASDLLVTTPAHSLLLQQRESLYRVTDTNFGHADFKNLSDAVRFLELSIQLTPIISEHYGVSGEYIQNVLSAYIIDKSSVSGLSESGGLLLDVYQTSQEKLSSRSETVIFADQQVTWKMLFDIGAYSRGSRINEQSSVKDIAEMTIHGDILRNYLSSTVLNSEQAEKIKAILYATSIEPGTTPVIPDDIHAVPADISSFAFRVKKRTQRTMRKLSVVLESISDNFRKFGLNNPDSIVKISLENIDKGLFSIRVNTEKNGVQHFSVEAPGIVSQFRKTSQMFSGMSESGIFDFDLGMNVAGIVQYARILEQKAPEGDLTHFNAALDIKQLAESTLGSMIQIAGDRFFNHDGIQSFRLETWLANNLRKAATYTGKSVAQALNSCARFLELPVLEVIGGVWNLSSSVSELQQAKRHAEIMSARVRVAFDSISLSLTFASIAFPPLIVAAGPIAAIGMGAVSIAHNVASKEERHAQWLECQRFLDDGSRNVVTADPASGVLDFSGNHVLGNMYLDLRDKKPVLNGSPSFNSDQRIGNRPDMDDWQIRQRLGYGNTFMPASSLAKGYANTLWPKTLPSIPEGEYNTVIVGYGRQYRANTEIEYLSNKLAWREVIHNPESRYALPPLEMLNQQCTVICGKNNTMIIPVRVLSELTPERILYALGFINYKFVFLGGGGGITVQPGGAGIYKIDADMSAEKNILSFRGLPDSFNLSFDLSQENQTIAVDFDGKTIPVMEIYQRGINTIIGSLAGFNVIKGNSQNNTFYAGYGGGEIYSGGGSNKYIIPGKMTSPLTIYLEEDSDKNEIILPENNLNQINLTGTYLHLKDGENIQLKRNVSGENVGAEWIRIYTNDGFMLSSSGVQEQMTLVVSSCDTIRLTKCYPDKSWTPDNILNYLNEMGWKIDKEVVFRMKTMVARYMQSSKNIICELNSDVKEATFTGQSAYRTTIYGIEGGRYNLRSSNGMSVFCINLYGNANAPEIIDLRELISDMVKSERHDNHLILKVYCGENIVSILIENSDRASETWVYLSPDKKMKLRNIIDVTSNISQPVILYKEPDVVSVNKTLSVDDVREILTHVPSSSTLETITICFENPSWTEKKVSIHLLSGQLKKSKNKTMDLSDIRIRPFTKEYLFFTGKENVTFNGEVSIPPLVITSSGTVDIPRYRWQSVEHIIVLPSNDAPVIKLNDFSRYEISFNGDKNSSFLYPPELIKVSDRDLSIKLLYLHESQGVKTIEITLKNYFTDKIRDVSEPERLIATTPLLNSQLISRSYHWKLLYLAETPLSIIGLVSIRNIRNYRLKNNKPL</sequence>
<accession>A0AAQ2DML4</accession>
<dbReference type="Pfam" id="PF11996">
    <property type="entry name" value="DUF3491"/>
    <property type="match status" value="1"/>
</dbReference>
<keyword evidence="5" id="KW-0614">Plasmid</keyword>
<geneLocation type="plasmid" evidence="5">
    <name>unnamed4</name>
</geneLocation>
<dbReference type="Proteomes" id="UP000306700">
    <property type="component" value="Unassembled WGS sequence"/>
</dbReference>
<evidence type="ECO:0000256" key="2">
    <source>
        <dbReference type="ARBA" id="ARBA00022801"/>
    </source>
</evidence>
<evidence type="ECO:0000313" key="6">
    <source>
        <dbReference type="Proteomes" id="UP000306700"/>
    </source>
</evidence>
<dbReference type="CDD" id="cd20495">
    <property type="entry name" value="C58_PaToxP-like"/>
    <property type="match status" value="1"/>
</dbReference>
<keyword evidence="3" id="KW-0788">Thiol protease</keyword>
<dbReference type="EMBL" id="RRNI01000164">
    <property type="protein sequence ID" value="TJH13982.1"/>
    <property type="molecule type" value="Genomic_DNA"/>
</dbReference>
<organism evidence="5 6">
    <name type="scientific">Escherichia coli</name>
    <dbReference type="NCBI Taxonomy" id="562"/>
    <lineage>
        <taxon>Bacteria</taxon>
        <taxon>Pseudomonadati</taxon>
        <taxon>Pseudomonadota</taxon>
        <taxon>Gammaproteobacteria</taxon>
        <taxon>Enterobacterales</taxon>
        <taxon>Enterobacteriaceae</taxon>
        <taxon>Escherichia</taxon>
    </lineage>
</organism>
<feature type="region of interest" description="Disordered" evidence="4">
    <location>
        <begin position="48"/>
        <end position="67"/>
    </location>
</feature>
<dbReference type="InterPro" id="IPR006473">
    <property type="entry name" value="Peptidase_C58_Yopt"/>
</dbReference>
<dbReference type="GO" id="GO:0004197">
    <property type="term" value="F:cysteine-type endopeptidase activity"/>
    <property type="evidence" value="ECO:0007669"/>
    <property type="project" value="InterPro"/>
</dbReference>
<protein>
    <submittedName>
        <fullName evidence="5">DUF3491 domain-containing protein</fullName>
    </submittedName>
</protein>
<reference evidence="5 6" key="1">
    <citation type="submission" date="2018-12" db="EMBL/GenBank/DDBJ databases">
        <title>Food and Water Safety Consortium.</title>
        <authorList>
            <person name="Tyson S."/>
            <person name="Peterson C.-L."/>
            <person name="Olson A."/>
            <person name="Tyler S."/>
            <person name="Cabral J."/>
            <person name="Lynch T."/>
            <person name="Knox N."/>
            <person name="Van Domselaar G."/>
            <person name="Graham M."/>
        </authorList>
    </citation>
    <scope>NUCLEOTIDE SEQUENCE [LARGE SCALE GENOMIC DNA]</scope>
    <source>
        <strain evidence="5 6">FWSEC0384</strain>
        <plasmid evidence="5">unnamed4</plasmid>
    </source>
</reference>
<dbReference type="RefSeq" id="WP_063112162.1">
    <property type="nucleotide sequence ID" value="NZ_JAKGRY010000057.1"/>
</dbReference>